<dbReference type="PANTHER" id="PTHR39158:SF1">
    <property type="entry name" value="DNAJ HOMOLOG SUBFAMILY C MEMBER 28"/>
    <property type="match status" value="1"/>
</dbReference>
<sequence length="130" mass="15074">MSILSWIAERKIEAAIEEGVFDDLQGKGKPLKLQDLSHVPEHLRAGYLLLDHAGLLPERQKLRQEIVRLEQLLSACTDTEARDGIRRRLTERQVRLAKMSEDRGWTANEAYYRYESRIRDKLSGSVTDKR</sequence>
<evidence type="ECO:0000259" key="1">
    <source>
        <dbReference type="Pfam" id="PF09350"/>
    </source>
</evidence>
<dbReference type="InterPro" id="IPR018961">
    <property type="entry name" value="DnaJ_homolog_subfam-C_membr-28"/>
</dbReference>
<dbReference type="Proteomes" id="UP000266177">
    <property type="component" value="Unassembled WGS sequence"/>
</dbReference>
<name>A0A3A3GXP5_PANTH</name>
<dbReference type="AlphaFoldDB" id="A0A3A3GXP5"/>
<organism evidence="2 3">
    <name type="scientific">Paenibacillus thiaminolyticus</name>
    <name type="common">Bacillus thiaminolyticus</name>
    <dbReference type="NCBI Taxonomy" id="49283"/>
    <lineage>
        <taxon>Bacteria</taxon>
        <taxon>Bacillati</taxon>
        <taxon>Bacillota</taxon>
        <taxon>Bacilli</taxon>
        <taxon>Bacillales</taxon>
        <taxon>Paenibacillaceae</taxon>
        <taxon>Paenibacillus</taxon>
    </lineage>
</organism>
<evidence type="ECO:0000313" key="3">
    <source>
        <dbReference type="Proteomes" id="UP000266177"/>
    </source>
</evidence>
<protein>
    <submittedName>
        <fullName evidence="2">DUF1992 domain-containing protein</fullName>
    </submittedName>
</protein>
<dbReference type="RefSeq" id="WP_119794426.1">
    <property type="nucleotide sequence ID" value="NZ_QYZD01000013.1"/>
</dbReference>
<comment type="caution">
    <text evidence="2">The sequence shown here is derived from an EMBL/GenBank/DDBJ whole genome shotgun (WGS) entry which is preliminary data.</text>
</comment>
<dbReference type="OrthoDB" id="9798476at2"/>
<dbReference type="EMBL" id="QYZD01000013">
    <property type="protein sequence ID" value="RJG22903.1"/>
    <property type="molecule type" value="Genomic_DNA"/>
</dbReference>
<accession>A0A3A3GXP5</accession>
<gene>
    <name evidence="2" type="ORF">DQX05_15210</name>
</gene>
<dbReference type="Pfam" id="PF09350">
    <property type="entry name" value="DJC28_CD"/>
    <property type="match status" value="1"/>
</dbReference>
<evidence type="ECO:0000313" key="2">
    <source>
        <dbReference type="EMBL" id="RJG22903.1"/>
    </source>
</evidence>
<reference evidence="2 3" key="1">
    <citation type="submission" date="2018-09" db="EMBL/GenBank/DDBJ databases">
        <title>Paenibacillus SK2017-BO5.</title>
        <authorList>
            <person name="Piskunova J.V."/>
            <person name="Dubiley S.A."/>
            <person name="Severinov K.V."/>
        </authorList>
    </citation>
    <scope>NUCLEOTIDE SEQUENCE [LARGE SCALE GENOMIC DNA]</scope>
    <source>
        <strain evidence="2 3">BO5</strain>
    </source>
</reference>
<dbReference type="InterPro" id="IPR052573">
    <property type="entry name" value="DnaJ_C_subfamily_28"/>
</dbReference>
<feature type="domain" description="DnaJ homologue subfamily C member 28 conserved" evidence="1">
    <location>
        <begin position="7"/>
        <end position="73"/>
    </location>
</feature>
<dbReference type="PANTHER" id="PTHR39158">
    <property type="entry name" value="OS08G0560600 PROTEIN"/>
    <property type="match status" value="1"/>
</dbReference>
<proteinExistence type="predicted"/>